<dbReference type="Proteomes" id="UP001628179">
    <property type="component" value="Unassembled WGS sequence"/>
</dbReference>
<dbReference type="RefSeq" id="XP_070918038.1">
    <property type="nucleotide sequence ID" value="XM_071061937.1"/>
</dbReference>
<proteinExistence type="predicted"/>
<protein>
    <submittedName>
        <fullName evidence="1">Uncharacterized protein</fullName>
    </submittedName>
</protein>
<reference evidence="1 2" key="1">
    <citation type="submission" date="2024-09" db="EMBL/GenBank/DDBJ databases">
        <title>Itraconazole resistance in Madurella fahalii resulting from another homologue of gene encoding cytochrome P450 14-alpha sterol demethylase (CYP51).</title>
        <authorList>
            <person name="Yoshioka I."/>
            <person name="Fahal A.H."/>
            <person name="Kaneko S."/>
            <person name="Yaguchi T."/>
        </authorList>
    </citation>
    <scope>NUCLEOTIDE SEQUENCE [LARGE SCALE GENOMIC DNA]</scope>
    <source>
        <strain evidence="1 2">IFM 68171</strain>
    </source>
</reference>
<evidence type="ECO:0000313" key="2">
    <source>
        <dbReference type="Proteomes" id="UP001628179"/>
    </source>
</evidence>
<accession>A0ABQ0GEW8</accession>
<dbReference type="EMBL" id="BAAFSV010000003">
    <property type="protein sequence ID" value="GAB1316307.1"/>
    <property type="molecule type" value="Genomic_DNA"/>
</dbReference>
<organism evidence="1 2">
    <name type="scientific">Madurella fahalii</name>
    <dbReference type="NCBI Taxonomy" id="1157608"/>
    <lineage>
        <taxon>Eukaryota</taxon>
        <taxon>Fungi</taxon>
        <taxon>Dikarya</taxon>
        <taxon>Ascomycota</taxon>
        <taxon>Pezizomycotina</taxon>
        <taxon>Sordariomycetes</taxon>
        <taxon>Sordariomycetidae</taxon>
        <taxon>Sordariales</taxon>
        <taxon>Sordariales incertae sedis</taxon>
        <taxon>Madurella</taxon>
    </lineage>
</organism>
<sequence>MPPLTVTPRFPNQILHVDLPKVAEVRVTVPLSLVRLIDKSVAPFQAGDNRDNVMARAIYALNAIRDSIAEAIASGSKAEWVGFLHTMAVDEDGIPTTIVFFMVRHGRSYANWYDDTQAIKVTCADSSVDGVVDCEVLRAINRQDRLLREVTVQWTDVGKRAKLGAFDSHLK</sequence>
<name>A0ABQ0GEW8_9PEZI</name>
<gene>
    <name evidence="1" type="ORF">MFIFM68171_06517</name>
</gene>
<dbReference type="GeneID" id="98177260"/>
<comment type="caution">
    <text evidence="1">The sequence shown here is derived from an EMBL/GenBank/DDBJ whole genome shotgun (WGS) entry which is preliminary data.</text>
</comment>
<keyword evidence="2" id="KW-1185">Reference proteome</keyword>
<evidence type="ECO:0000313" key="1">
    <source>
        <dbReference type="EMBL" id="GAB1316307.1"/>
    </source>
</evidence>